<protein>
    <submittedName>
        <fullName evidence="1">Uncharacterized protein</fullName>
    </submittedName>
</protein>
<organism evidence="1 2">
    <name type="scientific">Geotrichum galactomycetum</name>
    <dbReference type="NCBI Taxonomy" id="27317"/>
    <lineage>
        <taxon>Eukaryota</taxon>
        <taxon>Fungi</taxon>
        <taxon>Dikarya</taxon>
        <taxon>Ascomycota</taxon>
        <taxon>Saccharomycotina</taxon>
        <taxon>Dipodascomycetes</taxon>
        <taxon>Dipodascales</taxon>
        <taxon>Dipodascaceae</taxon>
        <taxon>Geotrichum</taxon>
    </lineage>
</organism>
<keyword evidence="2" id="KW-1185">Reference proteome</keyword>
<name>A0ACB6UYD6_9ASCO</name>
<proteinExistence type="predicted"/>
<gene>
    <name evidence="1" type="ORF">D0Z00_004461</name>
</gene>
<reference evidence="1 2" key="1">
    <citation type="journal article" date="2020" name="Front. Microbiol.">
        <title>Phenotypic and Genetic Characterization of the Cheese Ripening Yeast Geotrichum candidum.</title>
        <authorList>
            <person name="Perkins V."/>
            <person name="Vignola S."/>
            <person name="Lessard M.H."/>
            <person name="Plante P.L."/>
            <person name="Corbeil J."/>
            <person name="Dugat-Bony E."/>
            <person name="Frenette M."/>
            <person name="Labrie S."/>
        </authorList>
    </citation>
    <scope>NUCLEOTIDE SEQUENCE [LARGE SCALE GENOMIC DNA]</scope>
    <source>
        <strain evidence="1 2">LMA-1147</strain>
    </source>
</reference>
<dbReference type="EMBL" id="QVQA01000340">
    <property type="protein sequence ID" value="KAF5092687.1"/>
    <property type="molecule type" value="Genomic_DNA"/>
</dbReference>
<sequence length="137" mass="14803">MFRSTLLSATKTTVRGVRYNSTAAAKATAAASGIVTKASALVSKTVFWSKVVAELGKQIYIKEGLAPPTGPQFKAVFETLKTLGLDAFKRPQHYIESAKANSSDYSVKFLIGAVQVLGIFSLGEIIGRRKIVGYRHH</sequence>
<dbReference type="Proteomes" id="UP000744676">
    <property type="component" value="Unassembled WGS sequence"/>
</dbReference>
<evidence type="ECO:0000313" key="1">
    <source>
        <dbReference type="EMBL" id="KAF5092687.1"/>
    </source>
</evidence>
<comment type="caution">
    <text evidence="1">The sequence shown here is derived from an EMBL/GenBank/DDBJ whole genome shotgun (WGS) entry which is preliminary data.</text>
</comment>
<evidence type="ECO:0000313" key="2">
    <source>
        <dbReference type="Proteomes" id="UP000744676"/>
    </source>
</evidence>
<accession>A0ACB6UYD6</accession>